<reference evidence="2 3" key="1">
    <citation type="submission" date="2024-04" db="EMBL/GenBank/DDBJ databases">
        <title>genome sequences of Mucor flavus KT1a and Helicostylum pulchrum KT1b strains isolated from the surface of a dry-aged beef.</title>
        <authorList>
            <person name="Toyotome T."/>
            <person name="Hosono M."/>
            <person name="Torimaru M."/>
            <person name="Fukuda K."/>
            <person name="Mikami N."/>
        </authorList>
    </citation>
    <scope>NUCLEOTIDE SEQUENCE [LARGE SCALE GENOMIC DNA]</scope>
    <source>
        <strain evidence="2 3">KT1a</strain>
    </source>
</reference>
<keyword evidence="3" id="KW-1185">Reference proteome</keyword>
<comment type="caution">
    <text evidence="2">The sequence shown here is derived from an EMBL/GenBank/DDBJ whole genome shotgun (WGS) entry which is preliminary data.</text>
</comment>
<dbReference type="EMBL" id="BAABUK010000028">
    <property type="protein sequence ID" value="GAA5815806.1"/>
    <property type="molecule type" value="Genomic_DNA"/>
</dbReference>
<feature type="region of interest" description="Disordered" evidence="1">
    <location>
        <begin position="126"/>
        <end position="169"/>
    </location>
</feature>
<protein>
    <submittedName>
        <fullName evidence="2">Uncharacterized protein</fullName>
    </submittedName>
</protein>
<proteinExistence type="predicted"/>
<organism evidence="2 3">
    <name type="scientific">Mucor flavus</name>
    <dbReference type="NCBI Taxonomy" id="439312"/>
    <lineage>
        <taxon>Eukaryota</taxon>
        <taxon>Fungi</taxon>
        <taxon>Fungi incertae sedis</taxon>
        <taxon>Mucoromycota</taxon>
        <taxon>Mucoromycotina</taxon>
        <taxon>Mucoromycetes</taxon>
        <taxon>Mucorales</taxon>
        <taxon>Mucorineae</taxon>
        <taxon>Mucoraceae</taxon>
        <taxon>Mucor</taxon>
    </lineage>
</organism>
<name>A0ABP9Z9R5_9FUNG</name>
<evidence type="ECO:0000313" key="3">
    <source>
        <dbReference type="Proteomes" id="UP001473302"/>
    </source>
</evidence>
<evidence type="ECO:0000256" key="1">
    <source>
        <dbReference type="SAM" id="MobiDB-lite"/>
    </source>
</evidence>
<dbReference type="Proteomes" id="UP001473302">
    <property type="component" value="Unassembled WGS sequence"/>
</dbReference>
<sequence length="192" mass="21364">MRSPSPWKLPKHPIATLEQEEINIAVKKFLNAGIIEECPDSRPYLNIFKNTSLCYRAFKKVRRSNGVLLGRHLHTISRCSRTKESSSQGNKTSGILGFYPEQKKKFTNTISGEGLPGVRIRHKINEDQGSGEENQEINTKDETSVVTTNKILPLGSKSPREDNSNVTCSGRSAASYQTFTEMSGEESVCADE</sequence>
<accession>A0ABP9Z9R5</accession>
<evidence type="ECO:0000313" key="2">
    <source>
        <dbReference type="EMBL" id="GAA5815806.1"/>
    </source>
</evidence>
<gene>
    <name evidence="2" type="ORF">MFLAVUS_009321</name>
</gene>